<dbReference type="RefSeq" id="WP_123214390.1">
    <property type="nucleotide sequence ID" value="NZ_RJTM01000011.1"/>
</dbReference>
<dbReference type="CDD" id="cd00093">
    <property type="entry name" value="HTH_XRE"/>
    <property type="match status" value="1"/>
</dbReference>
<dbReference type="SMART" id="SM00530">
    <property type="entry name" value="HTH_XRE"/>
    <property type="match status" value="1"/>
</dbReference>
<feature type="domain" description="HTH cro/C1-type" evidence="1">
    <location>
        <begin position="14"/>
        <end position="70"/>
    </location>
</feature>
<organism evidence="2 3">
    <name type="scientific">Sinomicrobium pectinilyticum</name>
    <dbReference type="NCBI Taxonomy" id="1084421"/>
    <lineage>
        <taxon>Bacteria</taxon>
        <taxon>Pseudomonadati</taxon>
        <taxon>Bacteroidota</taxon>
        <taxon>Flavobacteriia</taxon>
        <taxon>Flavobacteriales</taxon>
        <taxon>Flavobacteriaceae</taxon>
        <taxon>Sinomicrobium</taxon>
    </lineage>
</organism>
<keyword evidence="3" id="KW-1185">Reference proteome</keyword>
<dbReference type="AlphaFoldDB" id="A0A3N0F001"/>
<name>A0A3N0F001_SINP1</name>
<comment type="caution">
    <text evidence="2">The sequence shown here is derived from an EMBL/GenBank/DDBJ whole genome shotgun (WGS) entry which is preliminary data.</text>
</comment>
<evidence type="ECO:0000259" key="1">
    <source>
        <dbReference type="PROSITE" id="PS50943"/>
    </source>
</evidence>
<dbReference type="Gene3D" id="1.10.260.40">
    <property type="entry name" value="lambda repressor-like DNA-binding domains"/>
    <property type="match status" value="1"/>
</dbReference>
<dbReference type="Pfam" id="PF01381">
    <property type="entry name" value="HTH_3"/>
    <property type="match status" value="1"/>
</dbReference>
<dbReference type="Proteomes" id="UP000267469">
    <property type="component" value="Unassembled WGS sequence"/>
</dbReference>
<dbReference type="EMBL" id="RJTM01000011">
    <property type="protein sequence ID" value="RNL93480.1"/>
    <property type="molecule type" value="Genomic_DNA"/>
</dbReference>
<dbReference type="InterPro" id="IPR001387">
    <property type="entry name" value="Cro/C1-type_HTH"/>
</dbReference>
<dbReference type="OrthoDB" id="2902336at2"/>
<dbReference type="SUPFAM" id="SSF47413">
    <property type="entry name" value="lambda repressor-like DNA-binding domains"/>
    <property type="match status" value="1"/>
</dbReference>
<evidence type="ECO:0000313" key="2">
    <source>
        <dbReference type="EMBL" id="RNL93480.1"/>
    </source>
</evidence>
<dbReference type="GO" id="GO:0003677">
    <property type="term" value="F:DNA binding"/>
    <property type="evidence" value="ECO:0007669"/>
    <property type="project" value="InterPro"/>
</dbReference>
<gene>
    <name evidence="2" type="ORF">ED312_02325</name>
</gene>
<sequence length="80" mass="9193">MDKRHFNHLLGGFIRSKREEIGWTQSDLASRIGNNSQNVSAIERGMVSPTLYWCSEILAPALDMTSVDFLTEFEKFKQDK</sequence>
<dbReference type="InterPro" id="IPR010982">
    <property type="entry name" value="Lambda_DNA-bd_dom_sf"/>
</dbReference>
<accession>A0A3N0F001</accession>
<proteinExistence type="predicted"/>
<evidence type="ECO:0000313" key="3">
    <source>
        <dbReference type="Proteomes" id="UP000267469"/>
    </source>
</evidence>
<dbReference type="PROSITE" id="PS50943">
    <property type="entry name" value="HTH_CROC1"/>
    <property type="match status" value="1"/>
</dbReference>
<reference evidence="2 3" key="1">
    <citation type="submission" date="2018-10" db="EMBL/GenBank/DDBJ databases">
        <title>Sinomicrobium pectinilyticum sp. nov., a pectinase-producing bacterium isolated from alkaline and saline soil, and emended description of the genus Sinomicrobium.</title>
        <authorList>
            <person name="Cheng B."/>
            <person name="Li C."/>
            <person name="Lai Q."/>
            <person name="Du M."/>
            <person name="Shao Z."/>
            <person name="Xu P."/>
            <person name="Yang C."/>
        </authorList>
    </citation>
    <scope>NUCLEOTIDE SEQUENCE [LARGE SCALE GENOMIC DNA]</scope>
    <source>
        <strain evidence="2 3">5DNS001</strain>
    </source>
</reference>
<protein>
    <submittedName>
        <fullName evidence="2">XRE family transcriptional regulator</fullName>
    </submittedName>
</protein>